<name>A0A6I6FAI6_9CLOT</name>
<organism evidence="2 3">
    <name type="scientific">Clostridium bovifaecis</name>
    <dbReference type="NCBI Taxonomy" id="2184719"/>
    <lineage>
        <taxon>Bacteria</taxon>
        <taxon>Bacillati</taxon>
        <taxon>Bacillota</taxon>
        <taxon>Clostridia</taxon>
        <taxon>Eubacteriales</taxon>
        <taxon>Clostridiaceae</taxon>
        <taxon>Clostridium</taxon>
    </lineage>
</organism>
<feature type="transmembrane region" description="Helical" evidence="1">
    <location>
        <begin position="153"/>
        <end position="174"/>
    </location>
</feature>
<dbReference type="AlphaFoldDB" id="A0A6I6FAI6"/>
<feature type="transmembrane region" description="Helical" evidence="1">
    <location>
        <begin position="181"/>
        <end position="206"/>
    </location>
</feature>
<feature type="transmembrane region" description="Helical" evidence="1">
    <location>
        <begin position="111"/>
        <end position="138"/>
    </location>
</feature>
<dbReference type="PANTHER" id="PTHR39177:SF1">
    <property type="entry name" value="ABC TRANSPORTER PERMEASE YTRC-RELATED"/>
    <property type="match status" value="1"/>
</dbReference>
<feature type="transmembrane region" description="Helical" evidence="1">
    <location>
        <begin position="57"/>
        <end position="90"/>
    </location>
</feature>
<dbReference type="PANTHER" id="PTHR39177">
    <property type="entry name" value="ABC TRANSPORTER PERMEASE YTRC-RELATED"/>
    <property type="match status" value="1"/>
</dbReference>
<keyword evidence="1" id="KW-0472">Membrane</keyword>
<keyword evidence="1" id="KW-0812">Transmembrane</keyword>
<gene>
    <name evidence="2" type="ORF">GOM49_06290</name>
</gene>
<dbReference type="InterPro" id="IPR053046">
    <property type="entry name" value="ABC-5_transporter"/>
</dbReference>
<proteinExistence type="predicted"/>
<protein>
    <recommendedName>
        <fullName evidence="4">ABC transporter permease subunit</fullName>
    </recommendedName>
</protein>
<feature type="transmembrane region" description="Helical" evidence="1">
    <location>
        <begin position="20"/>
        <end position="37"/>
    </location>
</feature>
<accession>A0A6I6FAI6</accession>
<dbReference type="EMBL" id="CP046522">
    <property type="protein sequence ID" value="QGU94755.1"/>
    <property type="molecule type" value="Genomic_DNA"/>
</dbReference>
<sequence length="367" mass="41504">MKNYLNRALFYKEWKSMMPLSGAFLCQIFLLVIMPFINSVQNLQEEINRGTYNYNKYYLHFFSDFFIGEGVVQVVAAGTLILIGTFIIGIDTMGRKYDSLSAMPFKREEIILTKWTIAALTVVIPVILSSVVMSFIYAGNKNILKVYMNESMILQWTLINCLVYLFVVTFIMLIQSFSGKSILGGIVGTIFLMLPMGLTILINQILRVLALNPNVLSHKQYSSILSKIEGFSLNASLSIYNIDISDEYMLSIYQKSIILAIVIPILVILLVYSFKKTPLERNGYIVIFKPLEIIFKIGVSVCFGLLGGVIASQMIMNHYEIYQFDLNNMTGHLPIVNKIISLAVLFTLLCGCVVYVITNKIVEVSKR</sequence>
<feature type="transmembrane region" description="Helical" evidence="1">
    <location>
        <begin position="293"/>
        <end position="315"/>
    </location>
</feature>
<evidence type="ECO:0000256" key="1">
    <source>
        <dbReference type="SAM" id="Phobius"/>
    </source>
</evidence>
<dbReference type="Proteomes" id="UP000422764">
    <property type="component" value="Chromosome"/>
</dbReference>
<keyword evidence="3" id="KW-1185">Reference proteome</keyword>
<feature type="transmembrane region" description="Helical" evidence="1">
    <location>
        <begin position="252"/>
        <end position="272"/>
    </location>
</feature>
<reference evidence="2 3" key="1">
    <citation type="submission" date="2019-12" db="EMBL/GenBank/DDBJ databases">
        <title>Genome sequenceing of Clostridium bovifaecis.</title>
        <authorList>
            <person name="Yao Y."/>
        </authorList>
    </citation>
    <scope>NUCLEOTIDE SEQUENCE [LARGE SCALE GENOMIC DNA]</scope>
    <source>
        <strain evidence="2 3">BXX</strain>
    </source>
</reference>
<evidence type="ECO:0008006" key="4">
    <source>
        <dbReference type="Google" id="ProtNLM"/>
    </source>
</evidence>
<evidence type="ECO:0000313" key="2">
    <source>
        <dbReference type="EMBL" id="QGU94755.1"/>
    </source>
</evidence>
<feature type="transmembrane region" description="Helical" evidence="1">
    <location>
        <begin position="335"/>
        <end position="357"/>
    </location>
</feature>
<keyword evidence="1" id="KW-1133">Transmembrane helix</keyword>
<evidence type="ECO:0000313" key="3">
    <source>
        <dbReference type="Proteomes" id="UP000422764"/>
    </source>
</evidence>